<organism evidence="1 2">
    <name type="scientific">Teratosphaeria nubilosa</name>
    <dbReference type="NCBI Taxonomy" id="161662"/>
    <lineage>
        <taxon>Eukaryota</taxon>
        <taxon>Fungi</taxon>
        <taxon>Dikarya</taxon>
        <taxon>Ascomycota</taxon>
        <taxon>Pezizomycotina</taxon>
        <taxon>Dothideomycetes</taxon>
        <taxon>Dothideomycetidae</taxon>
        <taxon>Mycosphaerellales</taxon>
        <taxon>Teratosphaeriaceae</taxon>
        <taxon>Teratosphaeria</taxon>
    </lineage>
</organism>
<proteinExistence type="predicted"/>
<protein>
    <submittedName>
        <fullName evidence="1">Uncharacterized protein</fullName>
    </submittedName>
</protein>
<accession>A0A6G1LBB9</accession>
<gene>
    <name evidence="1" type="ORF">EJ03DRAFT_350741</name>
</gene>
<name>A0A6G1LBB9_9PEZI</name>
<sequence length="66" mass="7331">MTLCFHASTPQAFAEGFAQALSLDEAAAVRMRVRGRKSSWRFSEKVFREGWVGELEGLVGLTRVEG</sequence>
<reference evidence="1" key="1">
    <citation type="journal article" date="2020" name="Stud. Mycol.">
        <title>101 Dothideomycetes genomes: a test case for predicting lifestyles and emergence of pathogens.</title>
        <authorList>
            <person name="Haridas S."/>
            <person name="Albert R."/>
            <person name="Binder M."/>
            <person name="Bloem J."/>
            <person name="Labutti K."/>
            <person name="Salamov A."/>
            <person name="Andreopoulos B."/>
            <person name="Baker S."/>
            <person name="Barry K."/>
            <person name="Bills G."/>
            <person name="Bluhm B."/>
            <person name="Cannon C."/>
            <person name="Castanera R."/>
            <person name="Culley D."/>
            <person name="Daum C."/>
            <person name="Ezra D."/>
            <person name="Gonzalez J."/>
            <person name="Henrissat B."/>
            <person name="Kuo A."/>
            <person name="Liang C."/>
            <person name="Lipzen A."/>
            <person name="Lutzoni F."/>
            <person name="Magnuson J."/>
            <person name="Mondo S."/>
            <person name="Nolan M."/>
            <person name="Ohm R."/>
            <person name="Pangilinan J."/>
            <person name="Park H.-J."/>
            <person name="Ramirez L."/>
            <person name="Alfaro M."/>
            <person name="Sun H."/>
            <person name="Tritt A."/>
            <person name="Yoshinaga Y."/>
            <person name="Zwiers L.-H."/>
            <person name="Turgeon B."/>
            <person name="Goodwin S."/>
            <person name="Spatafora J."/>
            <person name="Crous P."/>
            <person name="Grigoriev I."/>
        </authorList>
    </citation>
    <scope>NUCLEOTIDE SEQUENCE</scope>
    <source>
        <strain evidence="1">CBS 116005</strain>
    </source>
</reference>
<keyword evidence="2" id="KW-1185">Reference proteome</keyword>
<dbReference type="Proteomes" id="UP000799436">
    <property type="component" value="Unassembled WGS sequence"/>
</dbReference>
<dbReference type="EMBL" id="ML995828">
    <property type="protein sequence ID" value="KAF2770177.1"/>
    <property type="molecule type" value="Genomic_DNA"/>
</dbReference>
<dbReference type="AlphaFoldDB" id="A0A6G1LBB9"/>
<evidence type="ECO:0000313" key="2">
    <source>
        <dbReference type="Proteomes" id="UP000799436"/>
    </source>
</evidence>
<evidence type="ECO:0000313" key="1">
    <source>
        <dbReference type="EMBL" id="KAF2770177.1"/>
    </source>
</evidence>